<dbReference type="Proteomes" id="UP001331761">
    <property type="component" value="Unassembled WGS sequence"/>
</dbReference>
<dbReference type="InterPro" id="IPR024079">
    <property type="entry name" value="MetalloPept_cat_dom_sf"/>
</dbReference>
<evidence type="ECO:0000256" key="8">
    <source>
        <dbReference type="PROSITE-ProRule" id="PRU00059"/>
    </source>
</evidence>
<comment type="caution">
    <text evidence="8">Lacks conserved residue(s) required for the propagation of feature annotation.</text>
</comment>
<accession>A0AAN8F5K6</accession>
<dbReference type="Gene3D" id="3.40.390.10">
    <property type="entry name" value="Collagenase (Catalytic Domain)"/>
    <property type="match status" value="2"/>
</dbReference>
<dbReference type="InterPro" id="IPR035914">
    <property type="entry name" value="Sperma_CUB_dom_sf"/>
</dbReference>
<keyword evidence="6" id="KW-0482">Metalloprotease</keyword>
<evidence type="ECO:0000256" key="5">
    <source>
        <dbReference type="ARBA" id="ARBA00022833"/>
    </source>
</evidence>
<keyword evidence="4" id="KW-0378">Hydrolase</keyword>
<dbReference type="GO" id="GO:0006508">
    <property type="term" value="P:proteolysis"/>
    <property type="evidence" value="ECO:0007669"/>
    <property type="project" value="UniProtKB-KW"/>
</dbReference>
<evidence type="ECO:0000256" key="3">
    <source>
        <dbReference type="ARBA" id="ARBA00022723"/>
    </source>
</evidence>
<protein>
    <submittedName>
        <fullName evidence="12">Metalloendopeptidase</fullName>
    </submittedName>
</protein>
<gene>
    <name evidence="12" type="ORF">GCK32_004484</name>
</gene>
<evidence type="ECO:0000259" key="11">
    <source>
        <dbReference type="PROSITE" id="PS51864"/>
    </source>
</evidence>
<keyword evidence="1" id="KW-0245">EGF-like domain</keyword>
<dbReference type="EMBL" id="WIXE01021997">
    <property type="protein sequence ID" value="KAK5967857.1"/>
    <property type="molecule type" value="Genomic_DNA"/>
</dbReference>
<keyword evidence="3" id="KW-0479">Metal-binding</keyword>
<organism evidence="12 13">
    <name type="scientific">Trichostrongylus colubriformis</name>
    <name type="common">Black scour worm</name>
    <dbReference type="NCBI Taxonomy" id="6319"/>
    <lineage>
        <taxon>Eukaryota</taxon>
        <taxon>Metazoa</taxon>
        <taxon>Ecdysozoa</taxon>
        <taxon>Nematoda</taxon>
        <taxon>Chromadorea</taxon>
        <taxon>Rhabditida</taxon>
        <taxon>Rhabditina</taxon>
        <taxon>Rhabditomorpha</taxon>
        <taxon>Strongyloidea</taxon>
        <taxon>Trichostrongylidae</taxon>
        <taxon>Trichostrongylus</taxon>
    </lineage>
</organism>
<evidence type="ECO:0000256" key="2">
    <source>
        <dbReference type="ARBA" id="ARBA00022670"/>
    </source>
</evidence>
<evidence type="ECO:0000313" key="13">
    <source>
        <dbReference type="Proteomes" id="UP001331761"/>
    </source>
</evidence>
<dbReference type="SUPFAM" id="SSF55486">
    <property type="entry name" value="Metalloproteases ('zincins'), catalytic domain"/>
    <property type="match status" value="1"/>
</dbReference>
<evidence type="ECO:0000256" key="1">
    <source>
        <dbReference type="ARBA" id="ARBA00022536"/>
    </source>
</evidence>
<name>A0AAN8F5K6_TRICO</name>
<dbReference type="SUPFAM" id="SSF49854">
    <property type="entry name" value="Spermadhesin, CUB domain"/>
    <property type="match status" value="1"/>
</dbReference>
<keyword evidence="5" id="KW-0862">Zinc</keyword>
<proteinExistence type="predicted"/>
<dbReference type="Pfam" id="PF01400">
    <property type="entry name" value="Astacin"/>
    <property type="match status" value="1"/>
</dbReference>
<keyword evidence="7" id="KW-1015">Disulfide bond</keyword>
<evidence type="ECO:0000256" key="4">
    <source>
        <dbReference type="ARBA" id="ARBA00022801"/>
    </source>
</evidence>
<dbReference type="PROSITE" id="PS01180">
    <property type="entry name" value="CUB"/>
    <property type="match status" value="1"/>
</dbReference>
<feature type="domain" description="CUB" evidence="10">
    <location>
        <begin position="314"/>
        <end position="436"/>
    </location>
</feature>
<sequence>MAYRLNAEFEILKGRDHALHGSAASNFNMRSGYVKLTNNTAFLKVRSKLSNMKNKLVKTIKQTPQRLKALMEKLKNMKAWYFDRDKIHPEGDTITEINNSTGITDDMYQGDMVLTEEQIDEIEKDTEEELAEMNSNSSTSKPRRKRQALVDQKYPANIWSEGVNYYFHPSANMKARRAFTKAANWWEKDTCIKFIQNQREDARVVVAGGAGCSSNYDYGSIMHYGGSVGAKFIAKGRPTIIPKDEMYQSTLGSPFISFTDLSIINEHYHCKEKCDPVKSAKCQMGGFPHPQDCQRCICPGGYGGNLCNERPPGCGRTIQASPAWSRFEDVIGRGGDEVDDFDVCNYWIESPKGTEIEVRLIDYEMGVSIDGCVYAGVEIKTNKDQTLTGYRFCSPKAAGTTLRSYSNRVPIITYNRFDTTKTVLEYRHIPATSDRSKPSPDVTSEAASTVKPTPSPVINRPTTAVPNVKPTPSPVITGTGFKCVDASNCLSLKAQGFCDRMKLSKATVMKSLFAPLVDGYERFRCMTILYSPHLNARCATNNQLSHQAYSSKLAQLIIAFSNIYRVS</sequence>
<dbReference type="GO" id="GO:0046872">
    <property type="term" value="F:metal ion binding"/>
    <property type="evidence" value="ECO:0007669"/>
    <property type="project" value="UniProtKB-KW"/>
</dbReference>
<dbReference type="AlphaFoldDB" id="A0AAN8F5K6"/>
<dbReference type="GO" id="GO:0004222">
    <property type="term" value="F:metalloendopeptidase activity"/>
    <property type="evidence" value="ECO:0007669"/>
    <property type="project" value="InterPro"/>
</dbReference>
<evidence type="ECO:0000313" key="12">
    <source>
        <dbReference type="EMBL" id="KAK5967857.1"/>
    </source>
</evidence>
<keyword evidence="13" id="KW-1185">Reference proteome</keyword>
<dbReference type="PROSITE" id="PS51864">
    <property type="entry name" value="ASTACIN"/>
    <property type="match status" value="1"/>
</dbReference>
<feature type="region of interest" description="Disordered" evidence="9">
    <location>
        <begin position="430"/>
        <end position="471"/>
    </location>
</feature>
<dbReference type="InterPro" id="IPR000859">
    <property type="entry name" value="CUB_dom"/>
</dbReference>
<feature type="domain" description="Peptidase M12A" evidence="11">
    <location>
        <begin position="216"/>
        <end position="271"/>
    </location>
</feature>
<evidence type="ECO:0000256" key="7">
    <source>
        <dbReference type="ARBA" id="ARBA00023157"/>
    </source>
</evidence>
<dbReference type="PANTHER" id="PTHR10127">
    <property type="entry name" value="DISCOIDIN, CUB, EGF, LAMININ , AND ZINC METALLOPROTEASE DOMAIN CONTAINING"/>
    <property type="match status" value="1"/>
</dbReference>
<evidence type="ECO:0000256" key="6">
    <source>
        <dbReference type="ARBA" id="ARBA00023049"/>
    </source>
</evidence>
<feature type="region of interest" description="Disordered" evidence="9">
    <location>
        <begin position="127"/>
        <end position="147"/>
    </location>
</feature>
<feature type="compositionally biased region" description="Polar residues" evidence="9">
    <location>
        <begin position="441"/>
        <end position="452"/>
    </location>
</feature>
<evidence type="ECO:0000259" key="10">
    <source>
        <dbReference type="PROSITE" id="PS01180"/>
    </source>
</evidence>
<comment type="caution">
    <text evidence="12">The sequence shown here is derived from an EMBL/GenBank/DDBJ whole genome shotgun (WGS) entry which is preliminary data.</text>
</comment>
<evidence type="ECO:0000256" key="9">
    <source>
        <dbReference type="SAM" id="MobiDB-lite"/>
    </source>
</evidence>
<dbReference type="PANTHER" id="PTHR10127:SF793">
    <property type="entry name" value="ZINC METALLOPROTEINASE NAS-31"/>
    <property type="match status" value="1"/>
</dbReference>
<keyword evidence="2" id="KW-0645">Protease</keyword>
<reference evidence="12 13" key="1">
    <citation type="submission" date="2019-10" db="EMBL/GenBank/DDBJ databases">
        <title>Assembly and Annotation for the nematode Trichostrongylus colubriformis.</title>
        <authorList>
            <person name="Martin J."/>
        </authorList>
    </citation>
    <scope>NUCLEOTIDE SEQUENCE [LARGE SCALE GENOMIC DNA]</scope>
    <source>
        <strain evidence="12">G859</strain>
        <tissue evidence="12">Whole worm</tissue>
    </source>
</reference>
<dbReference type="InterPro" id="IPR001506">
    <property type="entry name" value="Peptidase_M12A"/>
</dbReference>